<dbReference type="NCBIfam" id="TIGR00460">
    <property type="entry name" value="fmt"/>
    <property type="match status" value="1"/>
</dbReference>
<accession>A0A1G7TJH4</accession>
<dbReference type="Pfam" id="PF00551">
    <property type="entry name" value="Formyl_trans_N"/>
    <property type="match status" value="1"/>
</dbReference>
<keyword evidence="10" id="KW-1185">Reference proteome</keyword>
<dbReference type="GO" id="GO:0004479">
    <property type="term" value="F:methionyl-tRNA formyltransferase activity"/>
    <property type="evidence" value="ECO:0007669"/>
    <property type="project" value="UniProtKB-UniRule"/>
</dbReference>
<keyword evidence="3 5" id="KW-0808">Transferase</keyword>
<evidence type="ECO:0000256" key="2">
    <source>
        <dbReference type="ARBA" id="ARBA00012261"/>
    </source>
</evidence>
<evidence type="ECO:0000256" key="4">
    <source>
        <dbReference type="ARBA" id="ARBA00022917"/>
    </source>
</evidence>
<reference evidence="10" key="1">
    <citation type="submission" date="2016-10" db="EMBL/GenBank/DDBJ databases">
        <authorList>
            <person name="Varghese N."/>
            <person name="Submissions S."/>
        </authorList>
    </citation>
    <scope>NUCLEOTIDE SEQUENCE [LARGE SCALE GENOMIC DNA]</scope>
    <source>
        <strain evidence="10">930I</strain>
    </source>
</reference>
<dbReference type="InterPro" id="IPR011034">
    <property type="entry name" value="Formyl_transferase-like_C_sf"/>
</dbReference>
<feature type="region of interest" description="Disordered" evidence="6">
    <location>
        <begin position="286"/>
        <end position="310"/>
    </location>
</feature>
<evidence type="ECO:0000259" key="7">
    <source>
        <dbReference type="Pfam" id="PF00551"/>
    </source>
</evidence>
<name>A0A1G7TJH4_9PROT</name>
<dbReference type="HAMAP" id="MF_00182">
    <property type="entry name" value="Formyl_trans"/>
    <property type="match status" value="1"/>
</dbReference>
<dbReference type="InterPro" id="IPR044135">
    <property type="entry name" value="Met-tRNA-FMT_C"/>
</dbReference>
<dbReference type="PANTHER" id="PTHR11138">
    <property type="entry name" value="METHIONYL-TRNA FORMYLTRANSFERASE"/>
    <property type="match status" value="1"/>
</dbReference>
<evidence type="ECO:0000256" key="6">
    <source>
        <dbReference type="SAM" id="MobiDB-lite"/>
    </source>
</evidence>
<dbReference type="SUPFAM" id="SSF53328">
    <property type="entry name" value="Formyltransferase"/>
    <property type="match status" value="1"/>
</dbReference>
<feature type="domain" description="Formyl transferase C-terminal" evidence="8">
    <location>
        <begin position="203"/>
        <end position="301"/>
    </location>
</feature>
<feature type="binding site" evidence="5">
    <location>
        <begin position="108"/>
        <end position="111"/>
    </location>
    <ligand>
        <name>(6S)-5,6,7,8-tetrahydrofolate</name>
        <dbReference type="ChEBI" id="CHEBI:57453"/>
    </ligand>
</feature>
<dbReference type="Pfam" id="PF02911">
    <property type="entry name" value="Formyl_trans_C"/>
    <property type="match status" value="1"/>
</dbReference>
<evidence type="ECO:0000313" key="10">
    <source>
        <dbReference type="Proteomes" id="UP000217076"/>
    </source>
</evidence>
<dbReference type="EMBL" id="FNCV01000001">
    <property type="protein sequence ID" value="SDG35164.1"/>
    <property type="molecule type" value="Genomic_DNA"/>
</dbReference>
<dbReference type="EC" id="2.1.2.9" evidence="2 5"/>
<evidence type="ECO:0000256" key="1">
    <source>
        <dbReference type="ARBA" id="ARBA00010699"/>
    </source>
</evidence>
<evidence type="ECO:0000256" key="5">
    <source>
        <dbReference type="HAMAP-Rule" id="MF_00182"/>
    </source>
</evidence>
<protein>
    <recommendedName>
        <fullName evidence="2 5">Methionyl-tRNA formyltransferase</fullName>
        <ecNumber evidence="2 5">2.1.2.9</ecNumber>
    </recommendedName>
</protein>
<dbReference type="InterPro" id="IPR005793">
    <property type="entry name" value="Formyl_trans_C"/>
</dbReference>
<comment type="catalytic activity">
    <reaction evidence="5">
        <text>L-methionyl-tRNA(fMet) + (6R)-10-formyltetrahydrofolate = N-formyl-L-methionyl-tRNA(fMet) + (6S)-5,6,7,8-tetrahydrofolate + H(+)</text>
        <dbReference type="Rhea" id="RHEA:24380"/>
        <dbReference type="Rhea" id="RHEA-COMP:9952"/>
        <dbReference type="Rhea" id="RHEA-COMP:9953"/>
        <dbReference type="ChEBI" id="CHEBI:15378"/>
        <dbReference type="ChEBI" id="CHEBI:57453"/>
        <dbReference type="ChEBI" id="CHEBI:78530"/>
        <dbReference type="ChEBI" id="CHEBI:78844"/>
        <dbReference type="ChEBI" id="CHEBI:195366"/>
        <dbReference type="EC" id="2.1.2.9"/>
    </reaction>
</comment>
<evidence type="ECO:0000313" key="9">
    <source>
        <dbReference type="EMBL" id="SDG35164.1"/>
    </source>
</evidence>
<dbReference type="PANTHER" id="PTHR11138:SF5">
    <property type="entry name" value="METHIONYL-TRNA FORMYLTRANSFERASE, MITOCHONDRIAL"/>
    <property type="match status" value="1"/>
</dbReference>
<gene>
    <name evidence="5" type="primary">fmt</name>
    <name evidence="9" type="ORF">SAMN05421742_1019</name>
</gene>
<dbReference type="CDD" id="cd08646">
    <property type="entry name" value="FMT_core_Met-tRNA-FMT_N"/>
    <property type="match status" value="1"/>
</dbReference>
<dbReference type="AlphaFoldDB" id="A0A1G7TJH4"/>
<dbReference type="Proteomes" id="UP000217076">
    <property type="component" value="Unassembled WGS sequence"/>
</dbReference>
<evidence type="ECO:0000259" key="8">
    <source>
        <dbReference type="Pfam" id="PF02911"/>
    </source>
</evidence>
<dbReference type="InterPro" id="IPR005794">
    <property type="entry name" value="Fmt"/>
</dbReference>
<dbReference type="RefSeq" id="WP_092613893.1">
    <property type="nucleotide sequence ID" value="NZ_FNCV01000001.1"/>
</dbReference>
<dbReference type="CDD" id="cd08704">
    <property type="entry name" value="Met_tRNA_FMT_C"/>
    <property type="match status" value="1"/>
</dbReference>
<dbReference type="InterPro" id="IPR002376">
    <property type="entry name" value="Formyl_transf_N"/>
</dbReference>
<organism evidence="9 10">
    <name type="scientific">Roseospirillum parvum</name>
    <dbReference type="NCBI Taxonomy" id="83401"/>
    <lineage>
        <taxon>Bacteria</taxon>
        <taxon>Pseudomonadati</taxon>
        <taxon>Pseudomonadota</taxon>
        <taxon>Alphaproteobacteria</taxon>
        <taxon>Rhodospirillales</taxon>
        <taxon>Rhodospirillaceae</taxon>
        <taxon>Roseospirillum</taxon>
    </lineage>
</organism>
<sequence length="310" mass="32992">MRVVFMGSPDFAVPALASLTRQHEVVAVYAQPARPAGRGKAERPTPVAAFAEAQGLPVRTPTRLKDAAEIEAFQALEADVAVVAAYGLILPPAVLEAPRLGCLNLHASRLPRWRGAAPIHRAVLEGDRESGLTLMQMDVGLDTGPILRFGPVVPIDPDTTTGDLHDILSAHGGEMINPALHDLEHGHLIPIAQPDDGVTYAAKIDKAEARVDWSEPADVVRQRINGLSPFPGAWCQTPDGERLKLLRAAPADDARPRGADPGTLLPGPGLVVACGEGAVHLLDVQRPGRKETPAEDFLRGSRLRPGDRLA</sequence>
<dbReference type="OrthoDB" id="9802815at2"/>
<proteinExistence type="inferred from homology"/>
<comment type="similarity">
    <text evidence="1 5">Belongs to the Fmt family.</text>
</comment>
<dbReference type="Gene3D" id="3.40.50.12230">
    <property type="match status" value="1"/>
</dbReference>
<comment type="function">
    <text evidence="5">Attaches a formyl group to the free amino group of methionyl-tRNA(fMet). The formyl group appears to play a dual role in the initiator identity of N-formylmethionyl-tRNA by promoting its recognition by IF2 and preventing the misappropriation of this tRNA by the elongation apparatus.</text>
</comment>
<feature type="domain" description="Formyl transferase N-terminal" evidence="7">
    <location>
        <begin position="1"/>
        <end position="173"/>
    </location>
</feature>
<dbReference type="SUPFAM" id="SSF50486">
    <property type="entry name" value="FMT C-terminal domain-like"/>
    <property type="match status" value="1"/>
</dbReference>
<dbReference type="InterPro" id="IPR041711">
    <property type="entry name" value="Met-tRNA-FMT_N"/>
</dbReference>
<dbReference type="STRING" id="83401.SAMN05421742_1019"/>
<evidence type="ECO:0000256" key="3">
    <source>
        <dbReference type="ARBA" id="ARBA00022679"/>
    </source>
</evidence>
<dbReference type="GO" id="GO:0005829">
    <property type="term" value="C:cytosol"/>
    <property type="evidence" value="ECO:0007669"/>
    <property type="project" value="TreeGrafter"/>
</dbReference>
<keyword evidence="4 5" id="KW-0648">Protein biosynthesis</keyword>
<dbReference type="InterPro" id="IPR036477">
    <property type="entry name" value="Formyl_transf_N_sf"/>
</dbReference>